<dbReference type="AlphaFoldDB" id="A0A101RL35"/>
<name>A0A101RL35_9ACTN</name>
<sequence>MYPRSLGAFHGVRHTGDPAVGAGSRPLSCGPVSGCADDDGSAGGGDGVGDAGGSLDGGGSGSGVCVGAGSLLVADGTG</sequence>
<protein>
    <submittedName>
        <fullName evidence="2">Uncharacterized protein</fullName>
    </submittedName>
</protein>
<feature type="region of interest" description="Disordered" evidence="1">
    <location>
        <begin position="1"/>
        <end position="23"/>
    </location>
</feature>
<dbReference type="EMBL" id="LMWU01000071">
    <property type="protein sequence ID" value="KUN57490.1"/>
    <property type="molecule type" value="Genomic_DNA"/>
</dbReference>
<accession>A0A101RL35</accession>
<gene>
    <name evidence="2" type="ORF">AQJ46_47220</name>
</gene>
<evidence type="ECO:0000313" key="3">
    <source>
        <dbReference type="Proteomes" id="UP000053669"/>
    </source>
</evidence>
<reference evidence="2 3" key="1">
    <citation type="submission" date="2015-10" db="EMBL/GenBank/DDBJ databases">
        <title>Draft genome sequence of Streptomyces canus DSM 40017, type strain for the species Streptomyces canus.</title>
        <authorList>
            <person name="Ruckert C."/>
            <person name="Winkler A."/>
            <person name="Kalinowski J."/>
            <person name="Kampfer P."/>
            <person name="Glaeser S."/>
        </authorList>
    </citation>
    <scope>NUCLEOTIDE SEQUENCE [LARGE SCALE GENOMIC DNA]</scope>
    <source>
        <strain evidence="2 3">DSM 40017</strain>
    </source>
</reference>
<dbReference type="Proteomes" id="UP000053669">
    <property type="component" value="Unassembled WGS sequence"/>
</dbReference>
<organism evidence="2 3">
    <name type="scientific">Streptomyces canus</name>
    <dbReference type="NCBI Taxonomy" id="58343"/>
    <lineage>
        <taxon>Bacteria</taxon>
        <taxon>Bacillati</taxon>
        <taxon>Actinomycetota</taxon>
        <taxon>Actinomycetes</taxon>
        <taxon>Kitasatosporales</taxon>
        <taxon>Streptomycetaceae</taxon>
        <taxon>Streptomyces</taxon>
        <taxon>Streptomyces aurantiacus group</taxon>
    </lineage>
</organism>
<evidence type="ECO:0000256" key="1">
    <source>
        <dbReference type="SAM" id="MobiDB-lite"/>
    </source>
</evidence>
<comment type="caution">
    <text evidence="2">The sequence shown here is derived from an EMBL/GenBank/DDBJ whole genome shotgun (WGS) entry which is preliminary data.</text>
</comment>
<proteinExistence type="predicted"/>
<evidence type="ECO:0000313" key="2">
    <source>
        <dbReference type="EMBL" id="KUN57490.1"/>
    </source>
</evidence>